<feature type="transmembrane region" description="Helical" evidence="11">
    <location>
        <begin position="237"/>
        <end position="258"/>
    </location>
</feature>
<evidence type="ECO:0000256" key="2">
    <source>
        <dbReference type="ARBA" id="ARBA00004474"/>
    </source>
</evidence>
<keyword evidence="5" id="KW-0934">Plastid</keyword>
<feature type="transmembrane region" description="Helical" evidence="11">
    <location>
        <begin position="20"/>
        <end position="40"/>
    </location>
</feature>
<keyword evidence="8" id="KW-0157">Chromophore</keyword>
<dbReference type="GO" id="GO:0016168">
    <property type="term" value="F:chlorophyll binding"/>
    <property type="evidence" value="ECO:0007669"/>
    <property type="project" value="UniProtKB-KW"/>
</dbReference>
<dbReference type="GO" id="GO:0009536">
    <property type="term" value="C:plastid"/>
    <property type="evidence" value="ECO:0007669"/>
    <property type="project" value="UniProtKB-SubCell"/>
</dbReference>
<evidence type="ECO:0000256" key="1">
    <source>
        <dbReference type="ARBA" id="ARBA00004141"/>
    </source>
</evidence>
<keyword evidence="10" id="KW-0604">Photosystem II</keyword>
<dbReference type="HAMAP" id="MF_01495">
    <property type="entry name" value="PSII_PsbB_CP47"/>
    <property type="match status" value="1"/>
</dbReference>
<feature type="transmembrane region" description="Helical" evidence="11">
    <location>
        <begin position="98"/>
        <end position="118"/>
    </location>
</feature>
<evidence type="ECO:0000256" key="11">
    <source>
        <dbReference type="SAM" id="Phobius"/>
    </source>
</evidence>
<dbReference type="InterPro" id="IPR036001">
    <property type="entry name" value="PS_II_antenna-like_sf"/>
</dbReference>
<feature type="transmembrane region" description="Helical" evidence="11">
    <location>
        <begin position="338"/>
        <end position="359"/>
    </location>
</feature>
<evidence type="ECO:0000256" key="9">
    <source>
        <dbReference type="ARBA" id="ARBA00023136"/>
    </source>
</evidence>
<keyword evidence="3" id="KW-0148">Chlorophyll</keyword>
<feature type="transmembrane region" description="Helical" evidence="11">
    <location>
        <begin position="198"/>
        <end position="217"/>
    </location>
</feature>
<accession>A0A4S8I6L6</accession>
<dbReference type="EMBL" id="PYDT01000104">
    <property type="protein sequence ID" value="THU43421.1"/>
    <property type="molecule type" value="Genomic_DNA"/>
</dbReference>
<sequence>MGLPWYRVHTVVLNDPGRLLSVHIMHTALVAGWAGSMALYELAVFDPSDPALDPMWRQGMFVIPFMTRLGITNSWGGWSISGGTVTNPGIWSYEGVAGAHIVFSGLCFLAAIWHWVYWDLEIFCDERTGKPSLDLPKIFGIHLFLSGLACFGFGAFHVTGLYGPGIWVSDPYGLTGKVQPVSPAWGAEGFDPFVPGGIASHHIAAGTLGILAGLFHLSVRPPQRLYKGLRMGNIETVLSSSIAAVFFAAFVVAGTMWYGSATTPIELFGPTRYQWDQGYFQQEIYRRVSAGLAQNLSLSEAWFIPFMTRLGITNSWGGWSISGGTVTNPGIWSYEGVAGAHIVFSGLCFLAAIWHWVYWDLEIFCDERTGKPSLDLPKIFGIHLFLSGLACFGFGAFHVTGLYGPGIWVSDPYGLTGKVQPVSPAWGAEGFDPFVPGGIASHHIAAGTLGILAGLFHLSVRPPQRLYKGLRMGNIETVLSSSIAAVFFAAFVVAGTMWYGSATTPIELFGPTRYQWDQGYFQQEIYRRVSAGLAQNLSLSEAWSKIPEKLAFYDYIGNNPAKGGLFRAGSMDNGDGIAVGWLGHPVFRDKEGRELFVRRMPTFFETFPVVLVDGDGIVRADVPFRRAESKYSVEQVGVTVEFYGGELNGVSYSDPVTVKKYARRAQLGEIFELDRATLKSDGVFRSSPRGWFTFGHATFALLFFFGHIWHGARTLFRDVFAGIDPDLDAQVEFGAFQKLGDPTTKRQVV</sequence>
<protein>
    <recommendedName>
        <fullName evidence="14">Photosystem II CP47 reaction center protein</fullName>
    </recommendedName>
</protein>
<dbReference type="GO" id="GO:0009772">
    <property type="term" value="P:photosynthetic electron transport in photosystem II"/>
    <property type="evidence" value="ECO:0007669"/>
    <property type="project" value="InterPro"/>
</dbReference>
<evidence type="ECO:0008006" key="14">
    <source>
        <dbReference type="Google" id="ProtNLM"/>
    </source>
</evidence>
<keyword evidence="7 11" id="KW-1133">Transmembrane helix</keyword>
<dbReference type="FunFam" id="3.10.680.10:FF:000001">
    <property type="entry name" value="Photosystem II CP47 reaction center protein"/>
    <property type="match status" value="1"/>
</dbReference>
<name>A0A4S8I6L6_MUSBA</name>
<feature type="transmembrane region" description="Helical" evidence="11">
    <location>
        <begin position="139"/>
        <end position="162"/>
    </location>
</feature>
<evidence type="ECO:0000313" key="13">
    <source>
        <dbReference type="Proteomes" id="UP000317650"/>
    </source>
</evidence>
<comment type="subcellular location">
    <subcellularLocation>
        <location evidence="1">Membrane</location>
        <topology evidence="1">Multi-pass membrane protein</topology>
    </subcellularLocation>
    <subcellularLocation>
        <location evidence="2">Plastid</location>
    </subcellularLocation>
</comment>
<evidence type="ECO:0000256" key="7">
    <source>
        <dbReference type="ARBA" id="ARBA00022989"/>
    </source>
</evidence>
<feature type="transmembrane region" description="Helical" evidence="11">
    <location>
        <begin position="380"/>
        <end position="403"/>
    </location>
</feature>
<gene>
    <name evidence="12" type="ORF">C4D60_Mb00t02470</name>
</gene>
<organism evidence="12 13">
    <name type="scientific">Musa balbisiana</name>
    <name type="common">Banana</name>
    <dbReference type="NCBI Taxonomy" id="52838"/>
    <lineage>
        <taxon>Eukaryota</taxon>
        <taxon>Viridiplantae</taxon>
        <taxon>Streptophyta</taxon>
        <taxon>Embryophyta</taxon>
        <taxon>Tracheophyta</taxon>
        <taxon>Spermatophyta</taxon>
        <taxon>Magnoliopsida</taxon>
        <taxon>Liliopsida</taxon>
        <taxon>Zingiberales</taxon>
        <taxon>Musaceae</taxon>
        <taxon>Musa</taxon>
    </lineage>
</organism>
<evidence type="ECO:0000256" key="8">
    <source>
        <dbReference type="ARBA" id="ARBA00022991"/>
    </source>
</evidence>
<evidence type="ECO:0000256" key="5">
    <source>
        <dbReference type="ARBA" id="ARBA00022640"/>
    </source>
</evidence>
<dbReference type="InterPro" id="IPR017486">
    <property type="entry name" value="PSII_PsbB"/>
</dbReference>
<dbReference type="NCBIfam" id="TIGR03039">
    <property type="entry name" value="PS_II_CP47"/>
    <property type="match status" value="1"/>
</dbReference>
<evidence type="ECO:0000256" key="6">
    <source>
        <dbReference type="ARBA" id="ARBA00022692"/>
    </source>
</evidence>
<evidence type="ECO:0000313" key="12">
    <source>
        <dbReference type="EMBL" id="THU43421.1"/>
    </source>
</evidence>
<dbReference type="Gene3D" id="3.10.680.10">
    <property type="entry name" value="Photosystem II CP47 reaction center protein"/>
    <property type="match status" value="2"/>
</dbReference>
<dbReference type="InterPro" id="IPR000932">
    <property type="entry name" value="PS_antenna-like"/>
</dbReference>
<dbReference type="AlphaFoldDB" id="A0A4S8I6L6"/>
<evidence type="ECO:0000256" key="3">
    <source>
        <dbReference type="ARBA" id="ARBA00022494"/>
    </source>
</evidence>
<feature type="transmembrane region" description="Helical" evidence="11">
    <location>
        <begin position="690"/>
        <end position="709"/>
    </location>
</feature>
<dbReference type="Pfam" id="PF00421">
    <property type="entry name" value="PSII"/>
    <property type="match status" value="2"/>
</dbReference>
<evidence type="ECO:0000256" key="4">
    <source>
        <dbReference type="ARBA" id="ARBA00022531"/>
    </source>
</evidence>
<evidence type="ECO:0000256" key="10">
    <source>
        <dbReference type="ARBA" id="ARBA00023276"/>
    </source>
</evidence>
<comment type="caution">
    <text evidence="12">The sequence shown here is derived from an EMBL/GenBank/DDBJ whole genome shotgun (WGS) entry which is preliminary data.</text>
</comment>
<dbReference type="GO" id="GO:0009523">
    <property type="term" value="C:photosystem II"/>
    <property type="evidence" value="ECO:0007669"/>
    <property type="project" value="UniProtKB-KW"/>
</dbReference>
<proteinExistence type="inferred from homology"/>
<dbReference type="Proteomes" id="UP000317650">
    <property type="component" value="Unassembled WGS sequence"/>
</dbReference>
<keyword evidence="6 11" id="KW-0812">Transmembrane</keyword>
<feature type="transmembrane region" description="Helical" evidence="11">
    <location>
        <begin position="478"/>
        <end position="499"/>
    </location>
</feature>
<reference evidence="12 13" key="1">
    <citation type="journal article" date="2019" name="Nat. Plants">
        <title>Genome sequencing of Musa balbisiana reveals subgenome evolution and function divergence in polyploid bananas.</title>
        <authorList>
            <person name="Yao X."/>
        </authorList>
    </citation>
    <scope>NUCLEOTIDE SEQUENCE [LARGE SCALE GENOMIC DNA]</scope>
    <source>
        <strain evidence="13">cv. DH-PKW</strain>
        <tissue evidence="12">Leaves</tissue>
    </source>
</reference>
<dbReference type="SUPFAM" id="SSF161077">
    <property type="entry name" value="Photosystem II antenna protein-like"/>
    <property type="match status" value="2"/>
</dbReference>
<keyword evidence="9 11" id="KW-0472">Membrane</keyword>
<keyword evidence="13" id="KW-1185">Reference proteome</keyword>
<dbReference type="STRING" id="52838.A0A4S8I6L6"/>
<keyword evidence="4" id="KW-0602">Photosynthesis</keyword>
<dbReference type="PANTHER" id="PTHR33180:SF37">
    <property type="entry name" value="PHOTOSYSTEM II CP43 REACTION CENTER PROTEIN"/>
    <property type="match status" value="1"/>
</dbReference>
<dbReference type="PANTHER" id="PTHR33180">
    <property type="entry name" value="PHOTOSYSTEM II CP43 REACTION CENTER PROTEIN"/>
    <property type="match status" value="1"/>
</dbReference>
<feature type="transmembrane region" description="Helical" evidence="11">
    <location>
        <begin position="439"/>
        <end position="458"/>
    </location>
</feature>